<evidence type="ECO:0000256" key="4">
    <source>
        <dbReference type="ARBA" id="ARBA00022798"/>
    </source>
</evidence>
<evidence type="ECO:0000313" key="8">
    <source>
        <dbReference type="EMBL" id="KAG6504472.1"/>
    </source>
</evidence>
<reference evidence="8 9" key="1">
    <citation type="submission" date="2020-08" db="EMBL/GenBank/DDBJ databases">
        <title>Plant Genome Project.</title>
        <authorList>
            <person name="Zhang R.-G."/>
        </authorList>
    </citation>
    <scope>NUCLEOTIDE SEQUENCE [LARGE SCALE GENOMIC DNA]</scope>
    <source>
        <tissue evidence="8">Rhizome</tissue>
    </source>
</reference>
<gene>
    <name evidence="8" type="ORF">ZIOFF_036805</name>
</gene>
<dbReference type="InterPro" id="IPR030395">
    <property type="entry name" value="GP_PDE_dom"/>
</dbReference>
<feature type="domain" description="GP-PDE" evidence="7">
    <location>
        <begin position="478"/>
        <end position="586"/>
    </location>
</feature>
<dbReference type="SUPFAM" id="SSF51695">
    <property type="entry name" value="PLC-like phosphodiesterases"/>
    <property type="match status" value="2"/>
</dbReference>
<evidence type="ECO:0000259" key="7">
    <source>
        <dbReference type="PROSITE" id="PS51704"/>
    </source>
</evidence>
<dbReference type="Pfam" id="PF03009">
    <property type="entry name" value="GDPD"/>
    <property type="match status" value="1"/>
</dbReference>
<feature type="domain" description="GP-PDE" evidence="7">
    <location>
        <begin position="59"/>
        <end position="445"/>
    </location>
</feature>
<evidence type="ECO:0000256" key="2">
    <source>
        <dbReference type="ARBA" id="ARBA00012247"/>
    </source>
</evidence>
<evidence type="ECO:0000313" key="9">
    <source>
        <dbReference type="Proteomes" id="UP000734854"/>
    </source>
</evidence>
<evidence type="ECO:0000256" key="1">
    <source>
        <dbReference type="ARBA" id="ARBA00007277"/>
    </source>
</evidence>
<sequence length="586" mass="66124">MPAACGCELQLVRKMGSRSSSAAGRRATSSLVGFLILQWLGLACAQKSSAWLTLSGNAPAIIAKGGFSGLFPDSSINAYSFVNASSSKDTILWCDVRLTKDGVGICLPDLKLDNCTDITYYYPNRRRTYWVNGVKTVGWFSVDYNFTDLAQEVLTLFTEIEVKHKKRYNKETIVYIRVETKIARGQVDNTLFVNHSDREKMTILIVYIDDNIITGNDNQELEEIKKMMVREFEIKHHGTQRYFLGMEITQNKKVTQAIYSRTPNFDFQGSILIVPDLRRIKPFGIWLNIQHDIFYRQHNLSMRSYVLSVTKQVVVNYLSSPELLFLSGIEHRFRNTTTKLIFRFLAEGIREPSTNLTYASLLTNLTYIKTFASGILVPKSYIWPVTDDNYLSPYTPIVADAHSAGLEIYASDFANDNLFSYNYSYDPLAEYLSFIDNELVENNGKERSSLGPAAHPRDGAFGGCFSHLNTNSQDHGKPLIISHNGASGEYADCTDMAYQKAVDDGADVIDCSVQLTKDEVLVCMSNVDLLTITTVTSSPYSSQHSLIPEIKSSAGIFTFNLTWDEIKNNLKRELMFLYTLHITYNL</sequence>
<dbReference type="GO" id="GO:0006071">
    <property type="term" value="P:glycerol metabolic process"/>
    <property type="evidence" value="ECO:0007669"/>
    <property type="project" value="UniProtKB-KW"/>
</dbReference>
<dbReference type="Proteomes" id="UP000734854">
    <property type="component" value="Unassembled WGS sequence"/>
</dbReference>
<comment type="similarity">
    <text evidence="1">Belongs to the glycerophosphoryl diester phosphodiesterase family.</text>
</comment>
<protein>
    <recommendedName>
        <fullName evidence="2">glycerophosphodiester phosphodiesterase</fullName>
        <ecNumber evidence="2">3.1.4.46</ecNumber>
    </recommendedName>
</protein>
<dbReference type="Gene3D" id="3.20.20.190">
    <property type="entry name" value="Phosphatidylinositol (PI) phosphodiesterase"/>
    <property type="match status" value="3"/>
</dbReference>
<dbReference type="AlphaFoldDB" id="A0A8J5GJ37"/>
<proteinExistence type="inferred from homology"/>
<dbReference type="EMBL" id="JACMSC010000010">
    <property type="protein sequence ID" value="KAG6504472.1"/>
    <property type="molecule type" value="Genomic_DNA"/>
</dbReference>
<comment type="caution">
    <text evidence="8">The sequence shown here is derived from an EMBL/GenBank/DDBJ whole genome shotgun (WGS) entry which is preliminary data.</text>
</comment>
<comment type="catalytic activity">
    <reaction evidence="6">
        <text>a sn-glycero-3-phosphodiester + H2O = an alcohol + sn-glycerol 3-phosphate + H(+)</text>
        <dbReference type="Rhea" id="RHEA:12969"/>
        <dbReference type="ChEBI" id="CHEBI:15377"/>
        <dbReference type="ChEBI" id="CHEBI:15378"/>
        <dbReference type="ChEBI" id="CHEBI:30879"/>
        <dbReference type="ChEBI" id="CHEBI:57597"/>
        <dbReference type="ChEBI" id="CHEBI:83408"/>
        <dbReference type="EC" id="3.1.4.46"/>
    </reaction>
</comment>
<dbReference type="PROSITE" id="PS51704">
    <property type="entry name" value="GP_PDE"/>
    <property type="match status" value="2"/>
</dbReference>
<dbReference type="Pfam" id="PF07727">
    <property type="entry name" value="RVT_2"/>
    <property type="match status" value="1"/>
</dbReference>
<dbReference type="InterPro" id="IPR013103">
    <property type="entry name" value="RVT_2"/>
</dbReference>
<dbReference type="PANTHER" id="PTHR43620">
    <property type="entry name" value="GLYCEROPHOSPHORYL DIESTER PHOSPHODIESTERASE"/>
    <property type="match status" value="1"/>
</dbReference>
<evidence type="ECO:0000256" key="5">
    <source>
        <dbReference type="ARBA" id="ARBA00022801"/>
    </source>
</evidence>
<dbReference type="PANTHER" id="PTHR43620:SF7">
    <property type="entry name" value="GLYCEROPHOSPHODIESTER PHOSPHODIESTERASE GDPD5-RELATED"/>
    <property type="match status" value="1"/>
</dbReference>
<evidence type="ECO:0000256" key="3">
    <source>
        <dbReference type="ARBA" id="ARBA00022729"/>
    </source>
</evidence>
<evidence type="ECO:0000256" key="6">
    <source>
        <dbReference type="ARBA" id="ARBA00047512"/>
    </source>
</evidence>
<dbReference type="EC" id="3.1.4.46" evidence="2"/>
<dbReference type="GO" id="GO:0008889">
    <property type="term" value="F:glycerophosphodiester phosphodiesterase activity"/>
    <property type="evidence" value="ECO:0007669"/>
    <property type="project" value="UniProtKB-EC"/>
</dbReference>
<keyword evidence="4" id="KW-0319">Glycerol metabolism</keyword>
<name>A0A8J5GJ37_ZINOF</name>
<accession>A0A8J5GJ37</accession>
<keyword evidence="3" id="KW-0732">Signal</keyword>
<dbReference type="InterPro" id="IPR017946">
    <property type="entry name" value="PLC-like_Pdiesterase_TIM-brl"/>
</dbReference>
<organism evidence="8 9">
    <name type="scientific">Zingiber officinale</name>
    <name type="common">Ginger</name>
    <name type="synonym">Amomum zingiber</name>
    <dbReference type="NCBI Taxonomy" id="94328"/>
    <lineage>
        <taxon>Eukaryota</taxon>
        <taxon>Viridiplantae</taxon>
        <taxon>Streptophyta</taxon>
        <taxon>Embryophyta</taxon>
        <taxon>Tracheophyta</taxon>
        <taxon>Spermatophyta</taxon>
        <taxon>Magnoliopsida</taxon>
        <taxon>Liliopsida</taxon>
        <taxon>Zingiberales</taxon>
        <taxon>Zingiberaceae</taxon>
        <taxon>Zingiber</taxon>
    </lineage>
</organism>
<dbReference type="GO" id="GO:0006629">
    <property type="term" value="P:lipid metabolic process"/>
    <property type="evidence" value="ECO:0007669"/>
    <property type="project" value="InterPro"/>
</dbReference>
<keyword evidence="5" id="KW-0378">Hydrolase</keyword>
<keyword evidence="9" id="KW-1185">Reference proteome</keyword>